<evidence type="ECO:0000313" key="3">
    <source>
        <dbReference type="Proteomes" id="UP000834106"/>
    </source>
</evidence>
<dbReference type="EMBL" id="OU503045">
    <property type="protein sequence ID" value="CAI9769563.1"/>
    <property type="molecule type" value="Genomic_DNA"/>
</dbReference>
<dbReference type="GO" id="GO:0005886">
    <property type="term" value="C:plasma membrane"/>
    <property type="evidence" value="ECO:0007669"/>
    <property type="project" value="TreeGrafter"/>
</dbReference>
<dbReference type="InterPro" id="IPR023214">
    <property type="entry name" value="HAD_sf"/>
</dbReference>
<evidence type="ECO:0000313" key="1">
    <source>
        <dbReference type="EMBL" id="CAI9769562.1"/>
    </source>
</evidence>
<gene>
    <name evidence="2" type="ORF">FPE_LOCUS16727</name>
    <name evidence="1" type="ORF">FPE_LOCUS16728</name>
</gene>
<dbReference type="EMBL" id="OU503045">
    <property type="protein sequence ID" value="CAI9769562.1"/>
    <property type="molecule type" value="Genomic_DNA"/>
</dbReference>
<proteinExistence type="predicted"/>
<dbReference type="SUPFAM" id="SSF56784">
    <property type="entry name" value="HAD-like"/>
    <property type="match status" value="1"/>
</dbReference>
<dbReference type="GO" id="GO:0140326">
    <property type="term" value="F:ATPase-coupled intramembrane lipid transporter activity"/>
    <property type="evidence" value="ECO:0007669"/>
    <property type="project" value="TreeGrafter"/>
</dbReference>
<dbReference type="AlphaFoldDB" id="A0AAD1ZGW0"/>
<reference evidence="1" key="1">
    <citation type="submission" date="2023-05" db="EMBL/GenBank/DDBJ databases">
        <authorList>
            <person name="Huff M."/>
        </authorList>
    </citation>
    <scope>NUCLEOTIDE SEQUENCE</scope>
</reference>
<dbReference type="InterPro" id="IPR036412">
    <property type="entry name" value="HAD-like_sf"/>
</dbReference>
<dbReference type="Gene3D" id="3.40.50.1000">
    <property type="entry name" value="HAD superfamily/HAD-like"/>
    <property type="match status" value="1"/>
</dbReference>
<sequence>MILSNQVTKLVKEGTRKTTLTIGDGANDVGIIQEANIVIGISRCEGMQIPRDEEGEPLYEDFIYQGCAAICSFLTYYLETISASIRINVANLTKEKAVLEDLPSSMKL</sequence>
<accession>A0AAD1ZGW0</accession>
<keyword evidence="3" id="KW-1185">Reference proteome</keyword>
<protein>
    <submittedName>
        <fullName evidence="1">Uncharacterized protein</fullName>
    </submittedName>
</protein>
<dbReference type="GO" id="GO:0045332">
    <property type="term" value="P:phospholipid translocation"/>
    <property type="evidence" value="ECO:0007669"/>
    <property type="project" value="TreeGrafter"/>
</dbReference>
<dbReference type="Proteomes" id="UP000834106">
    <property type="component" value="Chromosome 10"/>
</dbReference>
<evidence type="ECO:0000313" key="2">
    <source>
        <dbReference type="EMBL" id="CAI9769563.1"/>
    </source>
</evidence>
<name>A0AAD1ZGW0_9LAMI</name>
<organism evidence="1 3">
    <name type="scientific">Fraxinus pennsylvanica</name>
    <dbReference type="NCBI Taxonomy" id="56036"/>
    <lineage>
        <taxon>Eukaryota</taxon>
        <taxon>Viridiplantae</taxon>
        <taxon>Streptophyta</taxon>
        <taxon>Embryophyta</taxon>
        <taxon>Tracheophyta</taxon>
        <taxon>Spermatophyta</taxon>
        <taxon>Magnoliopsida</taxon>
        <taxon>eudicotyledons</taxon>
        <taxon>Gunneridae</taxon>
        <taxon>Pentapetalae</taxon>
        <taxon>asterids</taxon>
        <taxon>lamiids</taxon>
        <taxon>Lamiales</taxon>
        <taxon>Oleaceae</taxon>
        <taxon>Oleeae</taxon>
        <taxon>Fraxinus</taxon>
    </lineage>
</organism>
<dbReference type="PANTHER" id="PTHR24092">
    <property type="entry name" value="PROBABLE PHOSPHOLIPID-TRANSPORTING ATPASE"/>
    <property type="match status" value="1"/>
</dbReference>